<reference evidence="6 7" key="1">
    <citation type="submission" date="2021-01" db="EMBL/GenBank/DDBJ databases">
        <title>Whole genome shotgun sequence of Planobispora longispora NBRC 13918.</title>
        <authorList>
            <person name="Komaki H."/>
            <person name="Tamura T."/>
        </authorList>
    </citation>
    <scope>NUCLEOTIDE SEQUENCE [LARGE SCALE GENOMIC DNA]</scope>
    <source>
        <strain evidence="6 7">NBRC 13918</strain>
    </source>
</reference>
<keyword evidence="1" id="KW-0805">Transcription regulation</keyword>
<evidence type="ECO:0000259" key="4">
    <source>
        <dbReference type="PROSITE" id="PS51071"/>
    </source>
</evidence>
<accession>A0A8J3RTR6</accession>
<evidence type="ECO:0000313" key="6">
    <source>
        <dbReference type="EMBL" id="GIH80031.1"/>
    </source>
</evidence>
<dbReference type="PROSITE" id="PS51071">
    <property type="entry name" value="HTH_RPIR"/>
    <property type="match status" value="1"/>
</dbReference>
<dbReference type="Pfam" id="PF01418">
    <property type="entry name" value="HTH_6"/>
    <property type="match status" value="1"/>
</dbReference>
<keyword evidence="7" id="KW-1185">Reference proteome</keyword>
<sequence>MIPEDSGGSPDAAHPAGGVAAVIAAAAPSLRPSDARVMRLVLEEPDFVRGATVAAVAERAEVSPSTVVRACHAAGFGGFPELKLALVREAARSADNVPRTLSAGTGLDEVYATVLASHGDSVRSVRATLDLAHLERAVQMLTAAAHILVVGVGTSAAPAADAAYRLTTIGCRAEAPADGRTRQLRASLLDEDDVILAVSHTGRSAETLAAVEAARLREAKIVAITSFSSSPLADHAHAVLVAGGPDLGFQMAASSSRLAHLAVVDILHAAIGLSAPARSHAAMRATADITDANSLPG</sequence>
<evidence type="ECO:0000256" key="1">
    <source>
        <dbReference type="ARBA" id="ARBA00023015"/>
    </source>
</evidence>
<dbReference type="InterPro" id="IPR036388">
    <property type="entry name" value="WH-like_DNA-bd_sf"/>
</dbReference>
<dbReference type="Pfam" id="PF01380">
    <property type="entry name" value="SIS"/>
    <property type="match status" value="1"/>
</dbReference>
<gene>
    <name evidence="6" type="ORF">Plo01_64600</name>
</gene>
<dbReference type="RefSeq" id="WP_203894482.1">
    <property type="nucleotide sequence ID" value="NZ_BOOH01000055.1"/>
</dbReference>
<feature type="domain" description="SIS" evidence="5">
    <location>
        <begin position="137"/>
        <end position="269"/>
    </location>
</feature>
<evidence type="ECO:0000256" key="3">
    <source>
        <dbReference type="ARBA" id="ARBA00023163"/>
    </source>
</evidence>
<dbReference type="GO" id="GO:0003700">
    <property type="term" value="F:DNA-binding transcription factor activity"/>
    <property type="evidence" value="ECO:0007669"/>
    <property type="project" value="InterPro"/>
</dbReference>
<evidence type="ECO:0000256" key="2">
    <source>
        <dbReference type="ARBA" id="ARBA00023125"/>
    </source>
</evidence>
<organism evidence="6 7">
    <name type="scientific">Planobispora longispora</name>
    <dbReference type="NCBI Taxonomy" id="28887"/>
    <lineage>
        <taxon>Bacteria</taxon>
        <taxon>Bacillati</taxon>
        <taxon>Actinomycetota</taxon>
        <taxon>Actinomycetes</taxon>
        <taxon>Streptosporangiales</taxon>
        <taxon>Streptosporangiaceae</taxon>
        <taxon>Planobispora</taxon>
    </lineage>
</organism>
<dbReference type="Gene3D" id="3.40.50.10490">
    <property type="entry name" value="Glucose-6-phosphate isomerase like protein, domain 1"/>
    <property type="match status" value="1"/>
</dbReference>
<dbReference type="PANTHER" id="PTHR30514:SF1">
    <property type="entry name" value="HTH-TYPE TRANSCRIPTIONAL REGULATOR HEXR-RELATED"/>
    <property type="match status" value="1"/>
</dbReference>
<comment type="caution">
    <text evidence="6">The sequence shown here is derived from an EMBL/GenBank/DDBJ whole genome shotgun (WGS) entry which is preliminary data.</text>
</comment>
<evidence type="ECO:0000313" key="7">
    <source>
        <dbReference type="Proteomes" id="UP000616724"/>
    </source>
</evidence>
<keyword evidence="3" id="KW-0804">Transcription</keyword>
<dbReference type="InterPro" id="IPR009057">
    <property type="entry name" value="Homeodomain-like_sf"/>
</dbReference>
<dbReference type="SUPFAM" id="SSF53697">
    <property type="entry name" value="SIS domain"/>
    <property type="match status" value="1"/>
</dbReference>
<keyword evidence="2" id="KW-0238">DNA-binding</keyword>
<feature type="domain" description="HTH rpiR-type" evidence="4">
    <location>
        <begin position="17"/>
        <end position="93"/>
    </location>
</feature>
<dbReference type="SUPFAM" id="SSF46689">
    <property type="entry name" value="Homeodomain-like"/>
    <property type="match status" value="1"/>
</dbReference>
<dbReference type="InterPro" id="IPR046348">
    <property type="entry name" value="SIS_dom_sf"/>
</dbReference>
<dbReference type="AlphaFoldDB" id="A0A8J3RTR6"/>
<dbReference type="InterPro" id="IPR047640">
    <property type="entry name" value="RpiR-like"/>
</dbReference>
<dbReference type="Gene3D" id="1.10.10.10">
    <property type="entry name" value="Winged helix-like DNA-binding domain superfamily/Winged helix DNA-binding domain"/>
    <property type="match status" value="1"/>
</dbReference>
<dbReference type="GO" id="GO:1901135">
    <property type="term" value="P:carbohydrate derivative metabolic process"/>
    <property type="evidence" value="ECO:0007669"/>
    <property type="project" value="InterPro"/>
</dbReference>
<protein>
    <submittedName>
        <fullName evidence="6">RpiR family transcriptional regulator</fullName>
    </submittedName>
</protein>
<dbReference type="GO" id="GO:0003677">
    <property type="term" value="F:DNA binding"/>
    <property type="evidence" value="ECO:0007669"/>
    <property type="project" value="UniProtKB-KW"/>
</dbReference>
<dbReference type="GO" id="GO:0097367">
    <property type="term" value="F:carbohydrate derivative binding"/>
    <property type="evidence" value="ECO:0007669"/>
    <property type="project" value="InterPro"/>
</dbReference>
<dbReference type="InterPro" id="IPR000281">
    <property type="entry name" value="HTH_RpiR"/>
</dbReference>
<dbReference type="PANTHER" id="PTHR30514">
    <property type="entry name" value="GLUCOKINASE"/>
    <property type="match status" value="1"/>
</dbReference>
<dbReference type="InterPro" id="IPR001347">
    <property type="entry name" value="SIS_dom"/>
</dbReference>
<dbReference type="CDD" id="cd05013">
    <property type="entry name" value="SIS_RpiR"/>
    <property type="match status" value="1"/>
</dbReference>
<dbReference type="EMBL" id="BOOH01000055">
    <property type="protein sequence ID" value="GIH80031.1"/>
    <property type="molecule type" value="Genomic_DNA"/>
</dbReference>
<dbReference type="Proteomes" id="UP000616724">
    <property type="component" value="Unassembled WGS sequence"/>
</dbReference>
<dbReference type="InterPro" id="IPR035472">
    <property type="entry name" value="RpiR-like_SIS"/>
</dbReference>
<proteinExistence type="predicted"/>
<dbReference type="PROSITE" id="PS51464">
    <property type="entry name" value="SIS"/>
    <property type="match status" value="1"/>
</dbReference>
<evidence type="ECO:0000259" key="5">
    <source>
        <dbReference type="PROSITE" id="PS51464"/>
    </source>
</evidence>
<name>A0A8J3RTR6_9ACTN</name>